<gene>
    <name evidence="1" type="ORF">BDR25DRAFT_358215</name>
</gene>
<comment type="caution">
    <text evidence="1">The sequence shown here is derived from an EMBL/GenBank/DDBJ whole genome shotgun (WGS) entry which is preliminary data.</text>
</comment>
<reference evidence="1" key="1">
    <citation type="journal article" date="2020" name="Stud. Mycol.">
        <title>101 Dothideomycetes genomes: a test case for predicting lifestyles and emergence of pathogens.</title>
        <authorList>
            <person name="Haridas S."/>
            <person name="Albert R."/>
            <person name="Binder M."/>
            <person name="Bloem J."/>
            <person name="Labutti K."/>
            <person name="Salamov A."/>
            <person name="Andreopoulos B."/>
            <person name="Baker S."/>
            <person name="Barry K."/>
            <person name="Bills G."/>
            <person name="Bluhm B."/>
            <person name="Cannon C."/>
            <person name="Castanera R."/>
            <person name="Culley D."/>
            <person name="Daum C."/>
            <person name="Ezra D."/>
            <person name="Gonzalez J."/>
            <person name="Henrissat B."/>
            <person name="Kuo A."/>
            <person name="Liang C."/>
            <person name="Lipzen A."/>
            <person name="Lutzoni F."/>
            <person name="Magnuson J."/>
            <person name="Mondo S."/>
            <person name="Nolan M."/>
            <person name="Ohm R."/>
            <person name="Pangilinan J."/>
            <person name="Park H.-J."/>
            <person name="Ramirez L."/>
            <person name="Alfaro M."/>
            <person name="Sun H."/>
            <person name="Tritt A."/>
            <person name="Yoshinaga Y."/>
            <person name="Zwiers L.-H."/>
            <person name="Turgeon B."/>
            <person name="Goodwin S."/>
            <person name="Spatafora J."/>
            <person name="Crous P."/>
            <person name="Grigoriev I."/>
        </authorList>
    </citation>
    <scope>NUCLEOTIDE SEQUENCE</scope>
    <source>
        <strain evidence="1">ATCC 200398</strain>
    </source>
</reference>
<sequence>MQCFRLFRLQLLDKARLFQAAYVRLGRSKMEFSASSYEVCDSNSRYVHGGLIQSSLLRPHLDGCGVFWQPHAKISIQPARPLWFSPRTWKAVREIVEQPPDGLLPIESCRRDMMACLLSCRALPKTTCRVVNRTRISDFCQRLSRDLVSEDHCLDSMIVLLSASGSSRPDQHSSFQTLLNPGCRSPVVESTRRHISLWDLQPGYQPHWIAMAEAGASPHDKKVLKKEKVQSFSFSALKDFPFSGKHRNKDGQKADTTNQQSQDGPLTAPASPKGPPTALARSPTAQSILPPVNDRYELSRMEMLEMENKYTARTIDTNESNGPQGETSLPPPLKINSEVDETTEPIGLPGTIIPPRKALQSTPKLGELAPLSRQTTDPPTIPNGNGCPVYREELGDLQNVQDLQERMKLVLIENTRLKEELKDEKLISGKHWRWFKEEQQANIDLKSRLAAMKEQLREDESAVNRAVARESEIEHIVTEKNMCIQGLNAELKDLRTSRDLEVNNAANMTQQIIRLQEDLQQSQKNVQNVTNELMQFKSQLNSKVDDRWFVEQWTDLHSKIQNISTKFFAGKISRHSGAMASRGKGKFDVCAPRCLMQLTPDYTQYISSENYRPLLIQAFIWWILNNKVFDHASKFSEGLYWAGGMRDSLANLKGELRPLRRRDRSRDDVSEAKRQEAEAQNFHKWRSTTAIMLISMKATKHRIVHSHVNDLITEVTNTVAPFIARKESERAKAEEVFGDELHEIIVAAISLDAEIQQQRGWIYCEQWADYTQQEAPVHGFRWKDMEMTQVYGPAQAKGGANKFADPCVELIVQPALFREGNSNGKEYSAAKRRSVGLKLGVVGRLVLSIVSCSSVIYNIIFKCICSIAFALSPATKYIRILPSLPPSTDLTRNSNTSLVNYLERL</sequence>
<dbReference type="Proteomes" id="UP000799755">
    <property type="component" value="Unassembled WGS sequence"/>
</dbReference>
<keyword evidence="2" id="KW-1185">Reference proteome</keyword>
<dbReference type="EMBL" id="MU003518">
    <property type="protein sequence ID" value="KAF2467961.1"/>
    <property type="molecule type" value="Genomic_DNA"/>
</dbReference>
<name>A0ACB6QP72_9PLEO</name>
<protein>
    <submittedName>
        <fullName evidence="1">Uncharacterized protein</fullName>
    </submittedName>
</protein>
<organism evidence="1 2">
    <name type="scientific">Lindgomyces ingoldianus</name>
    <dbReference type="NCBI Taxonomy" id="673940"/>
    <lineage>
        <taxon>Eukaryota</taxon>
        <taxon>Fungi</taxon>
        <taxon>Dikarya</taxon>
        <taxon>Ascomycota</taxon>
        <taxon>Pezizomycotina</taxon>
        <taxon>Dothideomycetes</taxon>
        <taxon>Pleosporomycetidae</taxon>
        <taxon>Pleosporales</taxon>
        <taxon>Lindgomycetaceae</taxon>
        <taxon>Lindgomyces</taxon>
    </lineage>
</organism>
<proteinExistence type="predicted"/>
<evidence type="ECO:0000313" key="2">
    <source>
        <dbReference type="Proteomes" id="UP000799755"/>
    </source>
</evidence>
<accession>A0ACB6QP72</accession>
<evidence type="ECO:0000313" key="1">
    <source>
        <dbReference type="EMBL" id="KAF2467961.1"/>
    </source>
</evidence>